<evidence type="ECO:0000256" key="5">
    <source>
        <dbReference type="PROSITE-ProRule" id="PRU01248"/>
    </source>
</evidence>
<dbReference type="InterPro" id="IPR011010">
    <property type="entry name" value="DNA_brk_join_enz"/>
</dbReference>
<keyword evidence="4" id="KW-0233">DNA recombination</keyword>
<evidence type="ECO:0000256" key="1">
    <source>
        <dbReference type="ARBA" id="ARBA00008857"/>
    </source>
</evidence>
<feature type="domain" description="Core-binding (CB)" evidence="7">
    <location>
        <begin position="8"/>
        <end position="89"/>
    </location>
</feature>
<dbReference type="PANTHER" id="PTHR30349:SF41">
    <property type="entry name" value="INTEGRASE_RECOMBINASE PROTEIN MJ0367-RELATED"/>
    <property type="match status" value="1"/>
</dbReference>
<evidence type="ECO:0000256" key="3">
    <source>
        <dbReference type="ARBA" id="ARBA00023125"/>
    </source>
</evidence>
<dbReference type="InterPro" id="IPR002104">
    <property type="entry name" value="Integrase_catalytic"/>
</dbReference>
<keyword evidence="2" id="KW-0229">DNA integration</keyword>
<dbReference type="PANTHER" id="PTHR30349">
    <property type="entry name" value="PHAGE INTEGRASE-RELATED"/>
    <property type="match status" value="1"/>
</dbReference>
<dbReference type="SUPFAM" id="SSF56349">
    <property type="entry name" value="DNA breaking-rejoining enzymes"/>
    <property type="match status" value="1"/>
</dbReference>
<sequence length="324" mass="37505">MGVEMNQINYDDILKDYFFSKSLRPATEWSYLKVTNSFRRYTGDTMLPGEVNRTTVLNWRRHVLTEQGLSSRTWNNKVAHMRAIFNHALSQDFVSQKDNPFNGVIARPDVKRKKTLSEAEIKKIYLVMEARESGENVGIIEKLRSALRPSWFWLTVVDTLRYTGMRQNQLLHVRLGDVNLEEGWINLRPEASKNHKEHRVPIVSALRPRLERLITASLARGAEQGDQLFHVGRFDGRKDEVTENMDYPPLRSFFRRLSVECRCTVSPHRFRHTIATEMMKSPDRNLKAVQTLLGHSSVAVTMEYVEGNIDSLRVALEETFSGRV</sequence>
<dbReference type="InterPro" id="IPR050090">
    <property type="entry name" value="Tyrosine_recombinase_XerCD"/>
</dbReference>
<gene>
    <name evidence="8" type="ORF">GRH90_15935</name>
</gene>
<dbReference type="Gene3D" id="1.10.150.130">
    <property type="match status" value="1"/>
</dbReference>
<name>A0A845SH76_9GAMM</name>
<comment type="caution">
    <text evidence="8">The sequence shown here is derived from an EMBL/GenBank/DDBJ whole genome shotgun (WGS) entry which is preliminary data.</text>
</comment>
<dbReference type="InterPro" id="IPR044068">
    <property type="entry name" value="CB"/>
</dbReference>
<organism evidence="8 9">
    <name type="scientific">Acerihabitans arboris</name>
    <dbReference type="NCBI Taxonomy" id="2691583"/>
    <lineage>
        <taxon>Bacteria</taxon>
        <taxon>Pseudomonadati</taxon>
        <taxon>Pseudomonadota</taxon>
        <taxon>Gammaproteobacteria</taxon>
        <taxon>Enterobacterales</taxon>
        <taxon>Pectobacteriaceae</taxon>
        <taxon>Acerihabitans</taxon>
    </lineage>
</organism>
<dbReference type="PROSITE" id="PS51898">
    <property type="entry name" value="TYR_RECOMBINASE"/>
    <property type="match status" value="1"/>
</dbReference>
<dbReference type="Proteomes" id="UP000461443">
    <property type="component" value="Unassembled WGS sequence"/>
</dbReference>
<dbReference type="InterPro" id="IPR013762">
    <property type="entry name" value="Integrase-like_cat_sf"/>
</dbReference>
<evidence type="ECO:0000259" key="7">
    <source>
        <dbReference type="PROSITE" id="PS51900"/>
    </source>
</evidence>
<dbReference type="InterPro" id="IPR010998">
    <property type="entry name" value="Integrase_recombinase_N"/>
</dbReference>
<evidence type="ECO:0000313" key="8">
    <source>
        <dbReference type="EMBL" id="NDL64230.1"/>
    </source>
</evidence>
<dbReference type="GO" id="GO:0003677">
    <property type="term" value="F:DNA binding"/>
    <property type="evidence" value="ECO:0007669"/>
    <property type="project" value="UniProtKB-UniRule"/>
</dbReference>
<dbReference type="Gene3D" id="1.10.443.10">
    <property type="entry name" value="Intergrase catalytic core"/>
    <property type="match status" value="1"/>
</dbReference>
<dbReference type="EMBL" id="WUBS01000011">
    <property type="protein sequence ID" value="NDL64230.1"/>
    <property type="molecule type" value="Genomic_DNA"/>
</dbReference>
<reference evidence="8 9" key="1">
    <citation type="submission" date="2019-12" db="EMBL/GenBank/DDBJ databases">
        <authorList>
            <person name="Lee S.D."/>
        </authorList>
    </citation>
    <scope>NUCLEOTIDE SEQUENCE [LARGE SCALE GENOMIC DNA]</scope>
    <source>
        <strain evidence="8 9">SAP-6</strain>
    </source>
</reference>
<dbReference type="CDD" id="cd00397">
    <property type="entry name" value="DNA_BRE_C"/>
    <property type="match status" value="1"/>
</dbReference>
<evidence type="ECO:0000256" key="4">
    <source>
        <dbReference type="ARBA" id="ARBA00023172"/>
    </source>
</evidence>
<protein>
    <submittedName>
        <fullName evidence="8">Tyrosine-type recombinase/integrase</fullName>
    </submittedName>
</protein>
<dbReference type="GO" id="GO:0015074">
    <property type="term" value="P:DNA integration"/>
    <property type="evidence" value="ECO:0007669"/>
    <property type="project" value="UniProtKB-KW"/>
</dbReference>
<dbReference type="AlphaFoldDB" id="A0A845SH76"/>
<dbReference type="PROSITE" id="PS51900">
    <property type="entry name" value="CB"/>
    <property type="match status" value="1"/>
</dbReference>
<dbReference type="Pfam" id="PF00589">
    <property type="entry name" value="Phage_integrase"/>
    <property type="match status" value="1"/>
</dbReference>
<keyword evidence="9" id="KW-1185">Reference proteome</keyword>
<proteinExistence type="inferred from homology"/>
<comment type="similarity">
    <text evidence="1">Belongs to the 'phage' integrase family.</text>
</comment>
<keyword evidence="3 5" id="KW-0238">DNA-binding</keyword>
<evidence type="ECO:0000313" key="9">
    <source>
        <dbReference type="Proteomes" id="UP000461443"/>
    </source>
</evidence>
<reference evidence="8 9" key="2">
    <citation type="submission" date="2020-02" db="EMBL/GenBank/DDBJ databases">
        <title>The new genus of Enterobacteriales.</title>
        <authorList>
            <person name="Kim I.S."/>
        </authorList>
    </citation>
    <scope>NUCLEOTIDE SEQUENCE [LARGE SCALE GENOMIC DNA]</scope>
    <source>
        <strain evidence="8 9">SAP-6</strain>
    </source>
</reference>
<accession>A0A845SH76</accession>
<evidence type="ECO:0000259" key="6">
    <source>
        <dbReference type="PROSITE" id="PS51898"/>
    </source>
</evidence>
<dbReference type="GO" id="GO:0006310">
    <property type="term" value="P:DNA recombination"/>
    <property type="evidence" value="ECO:0007669"/>
    <property type="project" value="UniProtKB-KW"/>
</dbReference>
<evidence type="ECO:0000256" key="2">
    <source>
        <dbReference type="ARBA" id="ARBA00022908"/>
    </source>
</evidence>
<feature type="domain" description="Tyr recombinase" evidence="6">
    <location>
        <begin position="111"/>
        <end position="317"/>
    </location>
</feature>